<keyword evidence="1" id="KW-1133">Transmembrane helix</keyword>
<feature type="transmembrane region" description="Helical" evidence="1">
    <location>
        <begin position="123"/>
        <end position="143"/>
    </location>
</feature>
<dbReference type="RefSeq" id="WP_307247343.1">
    <property type="nucleotide sequence ID" value="NZ_JAUSUZ010000001.1"/>
</dbReference>
<dbReference type="Proteomes" id="UP001240236">
    <property type="component" value="Unassembled WGS sequence"/>
</dbReference>
<sequence>MIDTLIRAGARLLPPAHRDRWREETLGLLHDVRGARRWWYAADVLIKLPALRRSLTGRPSRLAPALAGAAMLVTTALVAGAPLLATIIGEDSAEALFLLGPLGIAPAVALRAAASGRGPLRTALTVTGCGFGAVLAGILVALAGAGGPLAGVLVVAAVLCALGPAGWLIGTSVADLRAGRVPAGLSAAGLMAGGALTLMLICFGVGLSRGGLPPSMQSLAVLGIAVLVPSYLVWSVWTGVRLLRSPVPARAR</sequence>
<accession>A0AAE3W7W5</accession>
<name>A0AAE3W7W5_9ACTN</name>
<dbReference type="AlphaFoldDB" id="A0AAE3W7W5"/>
<organism evidence="2 3">
    <name type="scientific">Catenuloplanes indicus</name>
    <dbReference type="NCBI Taxonomy" id="137267"/>
    <lineage>
        <taxon>Bacteria</taxon>
        <taxon>Bacillati</taxon>
        <taxon>Actinomycetota</taxon>
        <taxon>Actinomycetes</taxon>
        <taxon>Micromonosporales</taxon>
        <taxon>Micromonosporaceae</taxon>
        <taxon>Catenuloplanes</taxon>
    </lineage>
</organism>
<evidence type="ECO:0000256" key="1">
    <source>
        <dbReference type="SAM" id="Phobius"/>
    </source>
</evidence>
<feature type="transmembrane region" description="Helical" evidence="1">
    <location>
        <begin position="219"/>
        <end position="243"/>
    </location>
</feature>
<reference evidence="2 3" key="1">
    <citation type="submission" date="2023-07" db="EMBL/GenBank/DDBJ databases">
        <title>Sequencing the genomes of 1000 actinobacteria strains.</title>
        <authorList>
            <person name="Klenk H.-P."/>
        </authorList>
    </citation>
    <scope>NUCLEOTIDE SEQUENCE [LARGE SCALE GENOMIC DNA]</scope>
    <source>
        <strain evidence="2 3">DSM 44709</strain>
    </source>
</reference>
<feature type="transmembrane region" description="Helical" evidence="1">
    <location>
        <begin position="181"/>
        <end position="207"/>
    </location>
</feature>
<feature type="transmembrane region" description="Helical" evidence="1">
    <location>
        <begin position="62"/>
        <end position="89"/>
    </location>
</feature>
<feature type="transmembrane region" description="Helical" evidence="1">
    <location>
        <begin position="149"/>
        <end position="169"/>
    </location>
</feature>
<dbReference type="EMBL" id="JAUSUZ010000001">
    <property type="protein sequence ID" value="MDQ0370955.1"/>
    <property type="molecule type" value="Genomic_DNA"/>
</dbReference>
<keyword evidence="1" id="KW-0812">Transmembrane</keyword>
<keyword evidence="3" id="KW-1185">Reference proteome</keyword>
<keyword evidence="1" id="KW-0472">Membrane</keyword>
<proteinExistence type="predicted"/>
<gene>
    <name evidence="2" type="ORF">J2S42_007624</name>
</gene>
<evidence type="ECO:0000313" key="2">
    <source>
        <dbReference type="EMBL" id="MDQ0370955.1"/>
    </source>
</evidence>
<evidence type="ECO:0000313" key="3">
    <source>
        <dbReference type="Proteomes" id="UP001240236"/>
    </source>
</evidence>
<protein>
    <submittedName>
        <fullName evidence="2">Uncharacterized protein</fullName>
    </submittedName>
</protein>
<comment type="caution">
    <text evidence="2">The sequence shown here is derived from an EMBL/GenBank/DDBJ whole genome shotgun (WGS) entry which is preliminary data.</text>
</comment>
<feature type="transmembrane region" description="Helical" evidence="1">
    <location>
        <begin position="95"/>
        <end position="114"/>
    </location>
</feature>